<evidence type="ECO:0000256" key="1">
    <source>
        <dbReference type="SAM" id="SignalP"/>
    </source>
</evidence>
<name>A0A7I8XKR6_BURXY</name>
<organism evidence="3 4">
    <name type="scientific">Bursaphelenchus xylophilus</name>
    <name type="common">Pinewood nematode worm</name>
    <name type="synonym">Aphelenchoides xylophilus</name>
    <dbReference type="NCBI Taxonomy" id="6326"/>
    <lineage>
        <taxon>Eukaryota</taxon>
        <taxon>Metazoa</taxon>
        <taxon>Ecdysozoa</taxon>
        <taxon>Nematoda</taxon>
        <taxon>Chromadorea</taxon>
        <taxon>Rhabditida</taxon>
        <taxon>Tylenchina</taxon>
        <taxon>Tylenchomorpha</taxon>
        <taxon>Aphelenchoidea</taxon>
        <taxon>Aphelenchoididae</taxon>
        <taxon>Bursaphelenchus</taxon>
    </lineage>
</organism>
<dbReference type="EMBL" id="CAJFDI010000005">
    <property type="protein sequence ID" value="CAD5229848.1"/>
    <property type="molecule type" value="Genomic_DNA"/>
</dbReference>
<feature type="signal peptide" evidence="1">
    <location>
        <begin position="1"/>
        <end position="20"/>
    </location>
</feature>
<protein>
    <submittedName>
        <fullName evidence="3">(pine wood nematode) hypothetical protein</fullName>
    </submittedName>
</protein>
<keyword evidence="1" id="KW-0732">Signal</keyword>
<evidence type="ECO:0000259" key="2">
    <source>
        <dbReference type="Pfam" id="PF00135"/>
    </source>
</evidence>
<dbReference type="InterPro" id="IPR050309">
    <property type="entry name" value="Type-B_Carboxylest/Lipase"/>
</dbReference>
<feature type="domain" description="Carboxylesterase type B" evidence="2">
    <location>
        <begin position="22"/>
        <end position="547"/>
    </location>
</feature>
<sequence>MSKTAISILLLNGFVLFGLADQPRRQTQFGDIDGFYYTDPYTEKKAAIYLGVPFAEPPLGELRFEKTKSWSRKWTAPLNATDFPPGCVPMMLPPGQRYSEDCLKLNIMTPSEPSNDPAGYPVLVYVHGGAFGWGLAETYGYKNLTQNYVSKGLIVVVTQYRLGAMGFVTDGGEELPGNLGMFDQAETFKWIHYNIRSFGGNPDKVTAWGLSAGGGSVGLLELSPYSRDYIHNIIAMSGTPLCPWGVQPQKHVKKYSQEVAYALNCETGKWKECFKKTTTDEFLAATSKVTRPIPEVELLMFIPVYDNDFVPKHVYELVADTAHTKKINAIVGVTKLESLYFTILNLYMVMNSLDIPKMNQSEFGKQDLIDYTHKTLTSPERLGDRWREVEERIVAFYTSDKESVTDPELREHYYLWKYMELTADIFFTLGALQYSDLRAANGLNTYLYHTEYFNPSQYPEDLKIKAATHANEYPYMNGDFPVGHFEFDDDDREHQRIIVDMITNMALTGKPHPDWAPLDNDRNNYANLGAKLELRNEEFAPEKWHFWNRLAKDYGRDIISLKEVRSNRDEL</sequence>
<dbReference type="AlphaFoldDB" id="A0A7I8XKR6"/>
<dbReference type="Pfam" id="PF00135">
    <property type="entry name" value="COesterase"/>
    <property type="match status" value="1"/>
</dbReference>
<dbReference type="Gene3D" id="3.40.50.1820">
    <property type="entry name" value="alpha/beta hydrolase"/>
    <property type="match status" value="1"/>
</dbReference>
<gene>
    <name evidence="3" type="ORF">BXYJ_LOCUS10692</name>
</gene>
<accession>A0A7I8XKR6</accession>
<dbReference type="InterPro" id="IPR029058">
    <property type="entry name" value="AB_hydrolase_fold"/>
</dbReference>
<dbReference type="InterPro" id="IPR002018">
    <property type="entry name" value="CarbesteraseB"/>
</dbReference>
<dbReference type="Proteomes" id="UP000582659">
    <property type="component" value="Unassembled WGS sequence"/>
</dbReference>
<proteinExistence type="predicted"/>
<evidence type="ECO:0000313" key="3">
    <source>
        <dbReference type="EMBL" id="CAD5229848.1"/>
    </source>
</evidence>
<dbReference type="OrthoDB" id="6846267at2759"/>
<dbReference type="PANTHER" id="PTHR11559">
    <property type="entry name" value="CARBOXYLESTERASE"/>
    <property type="match status" value="1"/>
</dbReference>
<keyword evidence="4" id="KW-1185">Reference proteome</keyword>
<comment type="caution">
    <text evidence="3">The sequence shown here is derived from an EMBL/GenBank/DDBJ whole genome shotgun (WGS) entry which is preliminary data.</text>
</comment>
<dbReference type="SUPFAM" id="SSF53474">
    <property type="entry name" value="alpha/beta-Hydrolases"/>
    <property type="match status" value="1"/>
</dbReference>
<dbReference type="SMR" id="A0A7I8XKR6"/>
<dbReference type="EMBL" id="CAJFCV020000005">
    <property type="protein sequence ID" value="CAG9120605.1"/>
    <property type="molecule type" value="Genomic_DNA"/>
</dbReference>
<reference evidence="3" key="1">
    <citation type="submission" date="2020-09" db="EMBL/GenBank/DDBJ databases">
        <authorList>
            <person name="Kikuchi T."/>
        </authorList>
    </citation>
    <scope>NUCLEOTIDE SEQUENCE</scope>
    <source>
        <strain evidence="3">Ka4C1</strain>
    </source>
</reference>
<dbReference type="Proteomes" id="UP000659654">
    <property type="component" value="Unassembled WGS sequence"/>
</dbReference>
<feature type="chain" id="PRO_5035385128" evidence="1">
    <location>
        <begin position="21"/>
        <end position="571"/>
    </location>
</feature>
<evidence type="ECO:0000313" key="4">
    <source>
        <dbReference type="Proteomes" id="UP000659654"/>
    </source>
</evidence>